<dbReference type="InterPro" id="IPR013057">
    <property type="entry name" value="AA_transpt_TM"/>
</dbReference>
<accession>A0A7S2NAW6</accession>
<dbReference type="PANTHER" id="PTHR22950:SF349">
    <property type="entry name" value="AMINO ACID TRANSPORTER TRANSMEMBRANE DOMAIN-CONTAINING PROTEIN"/>
    <property type="match status" value="1"/>
</dbReference>
<feature type="region of interest" description="Disordered" evidence="5">
    <location>
        <begin position="364"/>
        <end position="385"/>
    </location>
</feature>
<feature type="transmembrane region" description="Helical" evidence="6">
    <location>
        <begin position="230"/>
        <end position="250"/>
    </location>
</feature>
<feature type="transmembrane region" description="Helical" evidence="6">
    <location>
        <begin position="45"/>
        <end position="67"/>
    </location>
</feature>
<dbReference type="AlphaFoldDB" id="A0A7S2NAW6"/>
<feature type="transmembrane region" description="Helical" evidence="6">
    <location>
        <begin position="461"/>
        <end position="486"/>
    </location>
</feature>
<dbReference type="PANTHER" id="PTHR22950">
    <property type="entry name" value="AMINO ACID TRANSPORTER"/>
    <property type="match status" value="1"/>
</dbReference>
<evidence type="ECO:0000256" key="2">
    <source>
        <dbReference type="ARBA" id="ARBA00022692"/>
    </source>
</evidence>
<comment type="subcellular location">
    <subcellularLocation>
        <location evidence="1">Membrane</location>
        <topology evidence="1">Multi-pass membrane protein</topology>
    </subcellularLocation>
</comment>
<evidence type="ECO:0000256" key="1">
    <source>
        <dbReference type="ARBA" id="ARBA00004141"/>
    </source>
</evidence>
<feature type="transmembrane region" description="Helical" evidence="6">
    <location>
        <begin position="136"/>
        <end position="159"/>
    </location>
</feature>
<feature type="transmembrane region" description="Helical" evidence="6">
    <location>
        <begin position="188"/>
        <end position="210"/>
    </location>
</feature>
<feature type="transmembrane region" description="Helical" evidence="6">
    <location>
        <begin position="428"/>
        <end position="449"/>
    </location>
</feature>
<evidence type="ECO:0000256" key="5">
    <source>
        <dbReference type="SAM" id="MobiDB-lite"/>
    </source>
</evidence>
<keyword evidence="4 6" id="KW-0472">Membrane</keyword>
<dbReference type="GO" id="GO:0015179">
    <property type="term" value="F:L-amino acid transmembrane transporter activity"/>
    <property type="evidence" value="ECO:0007669"/>
    <property type="project" value="TreeGrafter"/>
</dbReference>
<feature type="transmembrane region" description="Helical" evidence="6">
    <location>
        <begin position="398"/>
        <end position="416"/>
    </location>
</feature>
<evidence type="ECO:0000256" key="6">
    <source>
        <dbReference type="SAM" id="Phobius"/>
    </source>
</evidence>
<organism evidence="8">
    <name type="scientific">Zooxanthella nutricula</name>
    <dbReference type="NCBI Taxonomy" id="1333877"/>
    <lineage>
        <taxon>Eukaryota</taxon>
        <taxon>Sar</taxon>
        <taxon>Alveolata</taxon>
        <taxon>Dinophyceae</taxon>
        <taxon>Peridiniales</taxon>
        <taxon>Peridiniales incertae sedis</taxon>
        <taxon>Zooxanthella</taxon>
    </lineage>
</organism>
<proteinExistence type="predicted"/>
<gene>
    <name evidence="8" type="ORF">BRAN1462_LOCUS12034</name>
</gene>
<evidence type="ECO:0000259" key="7">
    <source>
        <dbReference type="Pfam" id="PF01490"/>
    </source>
</evidence>
<protein>
    <recommendedName>
        <fullName evidence="7">Amino acid transporter transmembrane domain-containing protein</fullName>
    </recommendedName>
</protein>
<dbReference type="GO" id="GO:0005774">
    <property type="term" value="C:vacuolar membrane"/>
    <property type="evidence" value="ECO:0007669"/>
    <property type="project" value="TreeGrafter"/>
</dbReference>
<evidence type="ECO:0000256" key="4">
    <source>
        <dbReference type="ARBA" id="ARBA00023136"/>
    </source>
</evidence>
<keyword evidence="2 6" id="KW-0812">Transmembrane</keyword>
<evidence type="ECO:0000313" key="8">
    <source>
        <dbReference type="EMBL" id="CAD9529018.1"/>
    </source>
</evidence>
<dbReference type="EMBL" id="HBGW01019093">
    <property type="protein sequence ID" value="CAD9529018.1"/>
    <property type="molecule type" value="Transcribed_RNA"/>
</dbReference>
<feature type="transmembrane region" description="Helical" evidence="6">
    <location>
        <begin position="73"/>
        <end position="94"/>
    </location>
</feature>
<keyword evidence="3 6" id="KW-1133">Transmembrane helix</keyword>
<feature type="domain" description="Amino acid transporter transmembrane" evidence="7">
    <location>
        <begin position="42"/>
        <end position="480"/>
    </location>
</feature>
<feature type="transmembrane region" description="Helical" evidence="6">
    <location>
        <begin position="165"/>
        <end position="181"/>
    </location>
</feature>
<dbReference type="Pfam" id="PF01490">
    <property type="entry name" value="Aa_trans"/>
    <property type="match status" value="1"/>
</dbReference>
<feature type="transmembrane region" description="Helical" evidence="6">
    <location>
        <begin position="262"/>
        <end position="286"/>
    </location>
</feature>
<evidence type="ECO:0000256" key="3">
    <source>
        <dbReference type="ARBA" id="ARBA00022989"/>
    </source>
</evidence>
<reference evidence="8" key="1">
    <citation type="submission" date="2021-01" db="EMBL/GenBank/DDBJ databases">
        <authorList>
            <person name="Corre E."/>
            <person name="Pelletier E."/>
            <person name="Niang G."/>
            <person name="Scheremetjew M."/>
            <person name="Finn R."/>
            <person name="Kale V."/>
            <person name="Holt S."/>
            <person name="Cochrane G."/>
            <person name="Meng A."/>
            <person name="Brown T."/>
            <person name="Cohen L."/>
        </authorList>
    </citation>
    <scope>NUCLEOTIDE SEQUENCE</scope>
    <source>
        <strain evidence="8">RCC3387</strain>
    </source>
</reference>
<name>A0A7S2NAW6_9DINO</name>
<sequence length="490" mass="50573">MQGRSQSATIDLPPRPSADLCWAVECGSPVAACTAEPGQARAGHWATWATLCSMIIGSPLLEMGALFRVGGLVASTLVTFAMAAVCCLTMVLIARCLDRAAEAVPADQRGGEAVDWPLIGYAVAGRPGRILVGTVFFVDLVTTAVLMQILSGGSLAVVLPGVDERILMGASGCATVALLALPARHLGLLSAAGILAVCAFAASLFASAALLGPANPPGGYKLFDVHGSVFAVPIVATAMMAHSSVGPIYSRMNQRGKDRFPAISASAFAVAGVMYAAIGIIAYFSYSDGVHQNLISNVGFDREGQPLPGLRWLQKLAAVLFTAKLQSVQPLLIEPLSLAVHTGASSAFAACTSRSVAVAASESARDVEMPSPGHSSRKSGVAEPVDKGARHAATIRRLVLGAIRVACAAATIALAVTGRNKVLALAELTGSLACMSMSVTLPIVCYLTLHWSSLAMPTRVIFVVAATIGFTLQAMGVRQAVISLFFSQAM</sequence>